<dbReference type="InterPro" id="IPR036056">
    <property type="entry name" value="Fibrinogen-like_C"/>
</dbReference>
<dbReference type="Gene3D" id="3.90.215.10">
    <property type="entry name" value="Gamma Fibrinogen, chain A, domain 1"/>
    <property type="match status" value="1"/>
</dbReference>
<dbReference type="PANTHER" id="PTHR19143:SF327">
    <property type="entry name" value="FI21813P1-RELATED"/>
    <property type="match status" value="1"/>
</dbReference>
<gene>
    <name evidence="2" type="ORF">HPB48_017134</name>
</gene>
<dbReference type="InterPro" id="IPR014716">
    <property type="entry name" value="Fibrinogen_a/b/g_C_1"/>
</dbReference>
<dbReference type="SUPFAM" id="SSF56496">
    <property type="entry name" value="Fibrinogen C-terminal domain-like"/>
    <property type="match status" value="1"/>
</dbReference>
<dbReference type="VEuPathDB" id="VectorBase:HLOH_045777"/>
<name>A0A9J6GZC6_HAELO</name>
<keyword evidence="3" id="KW-1185">Reference proteome</keyword>
<sequence length="143" mass="16220">MPELSFLSRGRVNAIHGEKKRSFIITVSKDDYVCLLLLSFQQTGWDALTRANGQPFQTFDRDTTKNNEHVNCASVRRGAWWYTSNCEGPNLTGVNFNGKHIFPGTGIQWLNHSFQGVDWSTFSHPIAYMMIKPTGSGRKPLRL</sequence>
<dbReference type="Proteomes" id="UP000821853">
    <property type="component" value="Chromosome 8"/>
</dbReference>
<comment type="caution">
    <text evidence="2">The sequence shown here is derived from an EMBL/GenBank/DDBJ whole genome shotgun (WGS) entry which is preliminary data.</text>
</comment>
<dbReference type="PANTHER" id="PTHR19143">
    <property type="entry name" value="FIBRINOGEN/TENASCIN/ANGIOPOEITIN"/>
    <property type="match status" value="1"/>
</dbReference>
<organism evidence="2 3">
    <name type="scientific">Haemaphysalis longicornis</name>
    <name type="common">Bush tick</name>
    <dbReference type="NCBI Taxonomy" id="44386"/>
    <lineage>
        <taxon>Eukaryota</taxon>
        <taxon>Metazoa</taxon>
        <taxon>Ecdysozoa</taxon>
        <taxon>Arthropoda</taxon>
        <taxon>Chelicerata</taxon>
        <taxon>Arachnida</taxon>
        <taxon>Acari</taxon>
        <taxon>Parasitiformes</taxon>
        <taxon>Ixodida</taxon>
        <taxon>Ixodoidea</taxon>
        <taxon>Ixodidae</taxon>
        <taxon>Haemaphysalinae</taxon>
        <taxon>Haemaphysalis</taxon>
    </lineage>
</organism>
<proteinExistence type="predicted"/>
<evidence type="ECO:0000259" key="1">
    <source>
        <dbReference type="Pfam" id="PF00147"/>
    </source>
</evidence>
<protein>
    <recommendedName>
        <fullName evidence="1">Fibrinogen C-terminal domain-containing protein</fullName>
    </recommendedName>
</protein>
<dbReference type="OrthoDB" id="6146709at2759"/>
<accession>A0A9J6GZC6</accession>
<feature type="domain" description="Fibrinogen C-terminal" evidence="1">
    <location>
        <begin position="46"/>
        <end position="133"/>
    </location>
</feature>
<dbReference type="Pfam" id="PF00147">
    <property type="entry name" value="Fibrinogen_C"/>
    <property type="match status" value="1"/>
</dbReference>
<dbReference type="EMBL" id="JABSTR010000010">
    <property type="protein sequence ID" value="KAH9380161.1"/>
    <property type="molecule type" value="Genomic_DNA"/>
</dbReference>
<dbReference type="InterPro" id="IPR002181">
    <property type="entry name" value="Fibrinogen_a/b/g_C_dom"/>
</dbReference>
<dbReference type="AlphaFoldDB" id="A0A9J6GZC6"/>
<dbReference type="GO" id="GO:0005615">
    <property type="term" value="C:extracellular space"/>
    <property type="evidence" value="ECO:0007669"/>
    <property type="project" value="TreeGrafter"/>
</dbReference>
<evidence type="ECO:0000313" key="3">
    <source>
        <dbReference type="Proteomes" id="UP000821853"/>
    </source>
</evidence>
<evidence type="ECO:0000313" key="2">
    <source>
        <dbReference type="EMBL" id="KAH9380161.1"/>
    </source>
</evidence>
<reference evidence="2 3" key="1">
    <citation type="journal article" date="2020" name="Cell">
        <title>Large-Scale Comparative Analyses of Tick Genomes Elucidate Their Genetic Diversity and Vector Capacities.</title>
        <authorList>
            <consortium name="Tick Genome and Microbiome Consortium (TIGMIC)"/>
            <person name="Jia N."/>
            <person name="Wang J."/>
            <person name="Shi W."/>
            <person name="Du L."/>
            <person name="Sun Y."/>
            <person name="Zhan W."/>
            <person name="Jiang J.F."/>
            <person name="Wang Q."/>
            <person name="Zhang B."/>
            <person name="Ji P."/>
            <person name="Bell-Sakyi L."/>
            <person name="Cui X.M."/>
            <person name="Yuan T.T."/>
            <person name="Jiang B.G."/>
            <person name="Yang W.F."/>
            <person name="Lam T.T."/>
            <person name="Chang Q.C."/>
            <person name="Ding S.J."/>
            <person name="Wang X.J."/>
            <person name="Zhu J.G."/>
            <person name="Ruan X.D."/>
            <person name="Zhao L."/>
            <person name="Wei J.T."/>
            <person name="Ye R.Z."/>
            <person name="Que T.C."/>
            <person name="Du C.H."/>
            <person name="Zhou Y.H."/>
            <person name="Cheng J.X."/>
            <person name="Dai P.F."/>
            <person name="Guo W.B."/>
            <person name="Han X.H."/>
            <person name="Huang E.J."/>
            <person name="Li L.F."/>
            <person name="Wei W."/>
            <person name="Gao Y.C."/>
            <person name="Liu J.Z."/>
            <person name="Shao H.Z."/>
            <person name="Wang X."/>
            <person name="Wang C.C."/>
            <person name="Yang T.C."/>
            <person name="Huo Q.B."/>
            <person name="Li W."/>
            <person name="Chen H.Y."/>
            <person name="Chen S.E."/>
            <person name="Zhou L.G."/>
            <person name="Ni X.B."/>
            <person name="Tian J.H."/>
            <person name="Sheng Y."/>
            <person name="Liu T."/>
            <person name="Pan Y.S."/>
            <person name="Xia L.Y."/>
            <person name="Li J."/>
            <person name="Zhao F."/>
            <person name="Cao W.C."/>
        </authorList>
    </citation>
    <scope>NUCLEOTIDE SEQUENCE [LARGE SCALE GENOMIC DNA]</scope>
    <source>
        <strain evidence="2">HaeL-2018</strain>
    </source>
</reference>
<dbReference type="InterPro" id="IPR050373">
    <property type="entry name" value="Fibrinogen_C-term_domain"/>
</dbReference>